<dbReference type="OrthoDB" id="1740412at2759"/>
<proteinExistence type="predicted"/>
<dbReference type="RefSeq" id="XP_016458401.2">
    <property type="nucleotide sequence ID" value="XM_016602915.2"/>
</dbReference>
<name>A0A1S3Z1Q9_TOBAC</name>
<protein>
    <submittedName>
        <fullName evidence="2">Uncharacterized protein LOC107782084</fullName>
    </submittedName>
</protein>
<dbReference type="Proteomes" id="UP000790787">
    <property type="component" value="Chromosome 23"/>
</dbReference>
<evidence type="ECO:0000313" key="1">
    <source>
        <dbReference type="Proteomes" id="UP000790787"/>
    </source>
</evidence>
<dbReference type="AlphaFoldDB" id="A0A1S3Z1Q9"/>
<accession>A0A1S3Z1Q9</accession>
<evidence type="ECO:0000313" key="2">
    <source>
        <dbReference type="RefSeq" id="XP_016458401.2"/>
    </source>
</evidence>
<dbReference type="GeneID" id="107782084"/>
<sequence length="173" mass="20096">MYKNDARPNAKFIMWLQLQDKLLTTDRLAKWGITVDLECVMCHTQPENRNHSCMDCDFAITMWNMTLIWLQKQAGPTTRWNQHVAWIIQNAKGRTQQAHIFRSVYTEFVYAIWMERNQKIFEKKSRDWESIDREIAYLSNIASCVKLAMLVVVIANSGIGECRLETVCGGGFG</sequence>
<keyword evidence="1" id="KW-1185">Reference proteome</keyword>
<dbReference type="InterPro" id="IPR026960">
    <property type="entry name" value="RVT-Znf"/>
</dbReference>
<organism evidence="1 2">
    <name type="scientific">Nicotiana tabacum</name>
    <name type="common">Common tobacco</name>
    <dbReference type="NCBI Taxonomy" id="4097"/>
    <lineage>
        <taxon>Eukaryota</taxon>
        <taxon>Viridiplantae</taxon>
        <taxon>Streptophyta</taxon>
        <taxon>Embryophyta</taxon>
        <taxon>Tracheophyta</taxon>
        <taxon>Spermatophyta</taxon>
        <taxon>Magnoliopsida</taxon>
        <taxon>eudicotyledons</taxon>
        <taxon>Gunneridae</taxon>
        <taxon>Pentapetalae</taxon>
        <taxon>asterids</taxon>
        <taxon>lamiids</taxon>
        <taxon>Solanales</taxon>
        <taxon>Solanaceae</taxon>
        <taxon>Nicotianoideae</taxon>
        <taxon>Nicotianeae</taxon>
        <taxon>Nicotiana</taxon>
    </lineage>
</organism>
<reference evidence="2" key="2">
    <citation type="submission" date="2025-08" db="UniProtKB">
        <authorList>
            <consortium name="RefSeq"/>
        </authorList>
    </citation>
    <scope>IDENTIFICATION</scope>
    <source>
        <tissue evidence="2">Leaf</tissue>
    </source>
</reference>
<reference evidence="1" key="1">
    <citation type="journal article" date="2014" name="Nat. Commun.">
        <title>The tobacco genome sequence and its comparison with those of tomato and potato.</title>
        <authorList>
            <person name="Sierro N."/>
            <person name="Battey J.N."/>
            <person name="Ouadi S."/>
            <person name="Bakaher N."/>
            <person name="Bovet L."/>
            <person name="Willig A."/>
            <person name="Goepfert S."/>
            <person name="Peitsch M.C."/>
            <person name="Ivanov N.V."/>
        </authorList>
    </citation>
    <scope>NUCLEOTIDE SEQUENCE [LARGE SCALE GENOMIC DNA]</scope>
</reference>
<gene>
    <name evidence="2" type="primary">LOC107782084</name>
</gene>
<dbReference type="KEGG" id="nta:107782084"/>
<dbReference type="RefSeq" id="XP_016458401.1">
    <property type="nucleotide sequence ID" value="XM_016602915.1"/>
</dbReference>
<dbReference type="PaxDb" id="4097-A0A1S3Z1Q9"/>
<dbReference type="Pfam" id="PF13966">
    <property type="entry name" value="zf-RVT"/>
    <property type="match status" value="1"/>
</dbReference>